<feature type="compositionally biased region" description="Basic and acidic residues" evidence="1">
    <location>
        <begin position="182"/>
        <end position="191"/>
    </location>
</feature>
<evidence type="ECO:0000313" key="7">
    <source>
        <dbReference type="Proteomes" id="UP000663824"/>
    </source>
</evidence>
<gene>
    <name evidence="2" type="ORF">MBJ925_LOCUS22693</name>
    <name evidence="5" type="ORF">OVN521_LOCUS886</name>
    <name evidence="6" type="ORF">UXM345_LOCUS8197</name>
    <name evidence="3" type="ORF">WKI299_LOCUS26579</name>
    <name evidence="4" type="ORF">XDN619_LOCUS34817</name>
</gene>
<dbReference type="Proteomes" id="UP000663824">
    <property type="component" value="Unassembled WGS sequence"/>
</dbReference>
<evidence type="ECO:0000256" key="1">
    <source>
        <dbReference type="SAM" id="MobiDB-lite"/>
    </source>
</evidence>
<dbReference type="EMBL" id="CAJOBF010000709">
    <property type="protein sequence ID" value="CAF3857677.1"/>
    <property type="molecule type" value="Genomic_DNA"/>
</dbReference>
<dbReference type="EMBL" id="CAJOBG010000052">
    <property type="protein sequence ID" value="CAF3746646.1"/>
    <property type="molecule type" value="Genomic_DNA"/>
</dbReference>
<feature type="compositionally biased region" description="Polar residues" evidence="1">
    <location>
        <begin position="27"/>
        <end position="46"/>
    </location>
</feature>
<feature type="compositionally biased region" description="Polar residues" evidence="1">
    <location>
        <begin position="1"/>
        <end position="13"/>
    </location>
</feature>
<dbReference type="AlphaFoldDB" id="A0A816U273"/>
<evidence type="ECO:0000313" key="4">
    <source>
        <dbReference type="EMBL" id="CAF2241345.1"/>
    </source>
</evidence>
<protein>
    <submittedName>
        <fullName evidence="2">Uncharacterized protein</fullName>
    </submittedName>
</protein>
<comment type="caution">
    <text evidence="2">The sequence shown here is derived from an EMBL/GenBank/DDBJ whole genome shotgun (WGS) entry which is preliminary data.</text>
</comment>
<dbReference type="EMBL" id="CAJNRF010011524">
    <property type="protein sequence ID" value="CAF2132463.1"/>
    <property type="molecule type" value="Genomic_DNA"/>
</dbReference>
<evidence type="ECO:0000313" key="2">
    <source>
        <dbReference type="EMBL" id="CAF2103426.1"/>
    </source>
</evidence>
<evidence type="ECO:0000313" key="8">
    <source>
        <dbReference type="Proteomes" id="UP000663866"/>
    </source>
</evidence>
<dbReference type="Proteomes" id="UP000663887">
    <property type="component" value="Unassembled WGS sequence"/>
</dbReference>
<feature type="compositionally biased region" description="Polar residues" evidence="1">
    <location>
        <begin position="66"/>
        <end position="108"/>
    </location>
</feature>
<organism evidence="2 7">
    <name type="scientific">Rotaria magnacalcarata</name>
    <dbReference type="NCBI Taxonomy" id="392030"/>
    <lineage>
        <taxon>Eukaryota</taxon>
        <taxon>Metazoa</taxon>
        <taxon>Spiralia</taxon>
        <taxon>Gnathifera</taxon>
        <taxon>Rotifera</taxon>
        <taxon>Eurotatoria</taxon>
        <taxon>Bdelloidea</taxon>
        <taxon>Philodinida</taxon>
        <taxon>Philodinidae</taxon>
        <taxon>Rotaria</taxon>
    </lineage>
</organism>
<proteinExistence type="predicted"/>
<name>A0A816U273_9BILA</name>
<evidence type="ECO:0000313" key="5">
    <source>
        <dbReference type="EMBL" id="CAF3746646.1"/>
    </source>
</evidence>
<evidence type="ECO:0000313" key="3">
    <source>
        <dbReference type="EMBL" id="CAF2132463.1"/>
    </source>
</evidence>
<dbReference type="EMBL" id="CAJNRG010017885">
    <property type="protein sequence ID" value="CAF2241345.1"/>
    <property type="molecule type" value="Genomic_DNA"/>
</dbReference>
<sequence length="197" mass="21785">MARSTSSNQTSAQHVRGGITKAKNAVRATTQKLSSTTRNNITNNKQKGARRQTRSSVHIISKTRGRSSTNTQKRSTLGSNTKSRSSSRTVHALNNSAVRHGRSTNASRGTARAKKTIDGRKKKTNCITGRLNNKKKNTIRGNNNNNNNNQQRRPLGRDQQKKKKNTTTTSSLIAVTPSSMIRPDDDFHRESNFGTNE</sequence>
<feature type="compositionally biased region" description="Low complexity" evidence="1">
    <location>
        <begin position="139"/>
        <end position="149"/>
    </location>
</feature>
<dbReference type="Proteomes" id="UP000663866">
    <property type="component" value="Unassembled WGS sequence"/>
</dbReference>
<dbReference type="Proteomes" id="UP000663842">
    <property type="component" value="Unassembled WGS sequence"/>
</dbReference>
<feature type="compositionally biased region" description="Polar residues" evidence="1">
    <location>
        <begin position="170"/>
        <end position="179"/>
    </location>
</feature>
<dbReference type="EMBL" id="CAJNRE010011657">
    <property type="protein sequence ID" value="CAF2103426.1"/>
    <property type="molecule type" value="Genomic_DNA"/>
</dbReference>
<accession>A0A816U273</accession>
<feature type="region of interest" description="Disordered" evidence="1">
    <location>
        <begin position="1"/>
        <end position="197"/>
    </location>
</feature>
<evidence type="ECO:0000313" key="6">
    <source>
        <dbReference type="EMBL" id="CAF3857677.1"/>
    </source>
</evidence>
<keyword evidence="8" id="KW-1185">Reference proteome</keyword>
<dbReference type="Proteomes" id="UP000663856">
    <property type="component" value="Unassembled WGS sequence"/>
</dbReference>
<reference evidence="2" key="1">
    <citation type="submission" date="2021-02" db="EMBL/GenBank/DDBJ databases">
        <authorList>
            <person name="Nowell W R."/>
        </authorList>
    </citation>
    <scope>NUCLEOTIDE SEQUENCE</scope>
</reference>